<dbReference type="InterPro" id="IPR001789">
    <property type="entry name" value="Sig_transdc_resp-reg_receiver"/>
</dbReference>
<gene>
    <name evidence="4" type="primary">rcsC_6</name>
    <name evidence="4" type="ORF">PSAL_024510</name>
</gene>
<dbReference type="SMART" id="SM00388">
    <property type="entry name" value="HisKA"/>
    <property type="match status" value="1"/>
</dbReference>
<dbReference type="GO" id="GO:0000155">
    <property type="term" value="F:phosphorelay sensor kinase activity"/>
    <property type="evidence" value="ECO:0007669"/>
    <property type="project" value="InterPro"/>
</dbReference>
<reference evidence="4 5" key="1">
    <citation type="submission" date="2020-08" db="EMBL/GenBank/DDBJ databases">
        <title>Genome sequence of Rhodobacteraceae bacterium Lw-13e.</title>
        <authorList>
            <person name="Poehlein A."/>
            <person name="Wolter L."/>
            <person name="Daniel R."/>
            <person name="Brinkhoff T."/>
        </authorList>
    </citation>
    <scope>NUCLEOTIDE SEQUENCE [LARGE SCALE GENOMIC DNA]</scope>
    <source>
        <strain evidence="4 5">Lw-13e</strain>
    </source>
</reference>
<dbReference type="PRINTS" id="PR00344">
    <property type="entry name" value="BCTRLSENSOR"/>
</dbReference>
<dbReference type="AlphaFoldDB" id="A0A418SIS1"/>
<sequence length="798" mass="85464">MTREPLQQSGQIGRRFPVIALPLAVVLTCLVVLLPGWLGGNDLLTRLHPDFPRITPGAAISLMMVALAQVLALRSEAQLSDRAARLLRQAGTILAALPGCYAALRLGFWLGVGTPVFLGEVDLHDTTPPDTMALSTTLCLLLVAGCAALRCMPGGWSDRVLRRRSRAAATLGLLICLIGLSNVLLGGNGFGTGVLFATMGPANGLCLVALLTAHMHFKPLEGWTALILARSSDSRRARRLVAAAIALPVMLGLYLRSHPVVSPNGSEFLLGLMTVLLAALGVTVALLIASARNRSAQRAGAQERGIRDMLDALDAAVFAFDPSGRLLRVNAAARNLTAHVDTPQAWLDQAAFYHLELRDDPLPAEDRPFARLIRGDNAGEMTLGYLDPLQDERILHFTSRRAGSPAQWVLSVVDETDRWKLQSQTDRTERLDAITQMSGGIAHEMANILGVVRLSADTGLIAAQDTPLVRYFDAIQTACDRGAELTQRILELSGKPGGGGQAFDVARVVREAAAFVRRTTHSSISMQVTTPDAPLTADCDPRELENVVISLLVNAQNALADTKRREGHILLSVVARDNEIVVTVDDDGPGMTPEVLARAEEPFFTTRQKQGGTGLGLTMVTNFARRNHGHFKLTSSPGQGTTARISFAASSTETIEDPADPLPEAEVAQAPKAGALAGLKLLLIEDDPLFGEILAESLRHLGADLAHVTDGRAAASRLMDGTHLDALITDIVLPGGVNGFDLARMGRRSQPDLPVIYISGYAGSHPDDADHPPGIHLRKPMKVDELTRSILRLCRRPG</sequence>
<proteinExistence type="predicted"/>
<dbReference type="Gene3D" id="3.30.450.20">
    <property type="entry name" value="PAS domain"/>
    <property type="match status" value="1"/>
</dbReference>
<dbReference type="InterPro" id="IPR003661">
    <property type="entry name" value="HisK_dim/P_dom"/>
</dbReference>
<dbReference type="KEGG" id="palw:PSAL_024510"/>
<dbReference type="SUPFAM" id="SSF47384">
    <property type="entry name" value="Homodimeric domain of signal transducing histidine kinase"/>
    <property type="match status" value="1"/>
</dbReference>
<dbReference type="Pfam" id="PF00072">
    <property type="entry name" value="Response_reg"/>
    <property type="match status" value="1"/>
</dbReference>
<keyword evidence="4" id="KW-0418">Kinase</keyword>
<evidence type="ECO:0000313" key="5">
    <source>
        <dbReference type="Proteomes" id="UP000283786"/>
    </source>
</evidence>
<dbReference type="InterPro" id="IPR005467">
    <property type="entry name" value="His_kinase_dom"/>
</dbReference>
<dbReference type="InterPro" id="IPR011006">
    <property type="entry name" value="CheY-like_superfamily"/>
</dbReference>
<dbReference type="InterPro" id="IPR035965">
    <property type="entry name" value="PAS-like_dom_sf"/>
</dbReference>
<dbReference type="SMART" id="SM00387">
    <property type="entry name" value="HATPase_c"/>
    <property type="match status" value="1"/>
</dbReference>
<protein>
    <recommendedName>
        <fullName evidence="2">histidine kinase</fullName>
        <ecNumber evidence="2">2.7.13.3</ecNumber>
    </recommendedName>
</protein>
<evidence type="ECO:0000256" key="1">
    <source>
        <dbReference type="ARBA" id="ARBA00000085"/>
    </source>
</evidence>
<dbReference type="PROSITE" id="PS50112">
    <property type="entry name" value="PAS"/>
    <property type="match status" value="1"/>
</dbReference>
<comment type="catalytic activity">
    <reaction evidence="1">
        <text>ATP + protein L-histidine = ADP + protein N-phospho-L-histidine.</text>
        <dbReference type="EC" id="2.7.13.3"/>
    </reaction>
</comment>
<dbReference type="Proteomes" id="UP000283786">
    <property type="component" value="Chromosome"/>
</dbReference>
<dbReference type="InterPro" id="IPR036890">
    <property type="entry name" value="HATPase_C_sf"/>
</dbReference>
<dbReference type="SMART" id="SM00448">
    <property type="entry name" value="REC"/>
    <property type="match status" value="1"/>
</dbReference>
<dbReference type="SUPFAM" id="SSF52172">
    <property type="entry name" value="CheY-like"/>
    <property type="match status" value="1"/>
</dbReference>
<keyword evidence="3" id="KW-0597">Phosphoprotein</keyword>
<keyword evidence="4" id="KW-0808">Transferase</keyword>
<accession>A0A418SIS1</accession>
<evidence type="ECO:0000256" key="3">
    <source>
        <dbReference type="ARBA" id="ARBA00022553"/>
    </source>
</evidence>
<dbReference type="RefSeq" id="WP_119838516.1">
    <property type="nucleotide sequence ID" value="NZ_CP060436.1"/>
</dbReference>
<dbReference type="SUPFAM" id="SSF55874">
    <property type="entry name" value="ATPase domain of HSP90 chaperone/DNA topoisomerase II/histidine kinase"/>
    <property type="match status" value="1"/>
</dbReference>
<dbReference type="InterPro" id="IPR036097">
    <property type="entry name" value="HisK_dim/P_sf"/>
</dbReference>
<dbReference type="Gene3D" id="3.40.50.2300">
    <property type="match status" value="1"/>
</dbReference>
<evidence type="ECO:0000256" key="2">
    <source>
        <dbReference type="ARBA" id="ARBA00012438"/>
    </source>
</evidence>
<dbReference type="Gene3D" id="3.30.565.10">
    <property type="entry name" value="Histidine kinase-like ATPase, C-terminal domain"/>
    <property type="match status" value="1"/>
</dbReference>
<dbReference type="Pfam" id="PF02518">
    <property type="entry name" value="HATPase_c"/>
    <property type="match status" value="1"/>
</dbReference>
<dbReference type="SUPFAM" id="SSF55785">
    <property type="entry name" value="PYP-like sensor domain (PAS domain)"/>
    <property type="match status" value="1"/>
</dbReference>
<dbReference type="InterPro" id="IPR000014">
    <property type="entry name" value="PAS"/>
</dbReference>
<dbReference type="PROSITE" id="PS50110">
    <property type="entry name" value="RESPONSE_REGULATORY"/>
    <property type="match status" value="1"/>
</dbReference>
<dbReference type="EMBL" id="CP060436">
    <property type="protein sequence ID" value="QPM91201.1"/>
    <property type="molecule type" value="Genomic_DNA"/>
</dbReference>
<keyword evidence="5" id="KW-1185">Reference proteome</keyword>
<dbReference type="Gene3D" id="1.10.287.130">
    <property type="match status" value="1"/>
</dbReference>
<dbReference type="PANTHER" id="PTHR43065">
    <property type="entry name" value="SENSOR HISTIDINE KINASE"/>
    <property type="match status" value="1"/>
</dbReference>
<dbReference type="PANTHER" id="PTHR43065:SF42">
    <property type="entry name" value="TWO-COMPONENT SENSOR PPRA"/>
    <property type="match status" value="1"/>
</dbReference>
<organism evidence="4 5">
    <name type="scientific">Pseudooceanicola algae</name>
    <dbReference type="NCBI Taxonomy" id="1537215"/>
    <lineage>
        <taxon>Bacteria</taxon>
        <taxon>Pseudomonadati</taxon>
        <taxon>Pseudomonadota</taxon>
        <taxon>Alphaproteobacteria</taxon>
        <taxon>Rhodobacterales</taxon>
        <taxon>Paracoccaceae</taxon>
        <taxon>Pseudooceanicola</taxon>
    </lineage>
</organism>
<dbReference type="PROSITE" id="PS50109">
    <property type="entry name" value="HIS_KIN"/>
    <property type="match status" value="1"/>
</dbReference>
<dbReference type="OrthoDB" id="9796100at2"/>
<dbReference type="EC" id="2.7.13.3" evidence="2"/>
<evidence type="ECO:0000313" key="4">
    <source>
        <dbReference type="EMBL" id="QPM91201.1"/>
    </source>
</evidence>
<dbReference type="InterPro" id="IPR003594">
    <property type="entry name" value="HATPase_dom"/>
</dbReference>
<name>A0A418SIS1_9RHOB</name>
<dbReference type="InterPro" id="IPR004358">
    <property type="entry name" value="Sig_transdc_His_kin-like_C"/>
</dbReference>